<evidence type="ECO:0000256" key="1">
    <source>
        <dbReference type="ARBA" id="ARBA00022468"/>
    </source>
</evidence>
<dbReference type="EMBL" id="OX465080">
    <property type="protein sequence ID" value="CAI9279761.1"/>
    <property type="molecule type" value="Genomic_DNA"/>
</dbReference>
<accession>A0AA36E1T1</accession>
<keyword evidence="9" id="KW-1185">Reference proteome</keyword>
<dbReference type="InterPro" id="IPR044520">
    <property type="entry name" value="ARF_GAP_AGD5/15"/>
</dbReference>
<keyword evidence="2" id="KW-0479">Metal-binding</keyword>
<dbReference type="InterPro" id="IPR038508">
    <property type="entry name" value="ArfGAP_dom_sf"/>
</dbReference>
<dbReference type="CDD" id="cd08204">
    <property type="entry name" value="ArfGap"/>
    <property type="match status" value="1"/>
</dbReference>
<evidence type="ECO:0000313" key="8">
    <source>
        <dbReference type="EMBL" id="CAI9279761.1"/>
    </source>
</evidence>
<evidence type="ECO:0000256" key="2">
    <source>
        <dbReference type="ARBA" id="ARBA00022723"/>
    </source>
</evidence>
<evidence type="ECO:0000256" key="4">
    <source>
        <dbReference type="ARBA" id="ARBA00022833"/>
    </source>
</evidence>
<evidence type="ECO:0000256" key="5">
    <source>
        <dbReference type="PROSITE-ProRule" id="PRU00288"/>
    </source>
</evidence>
<protein>
    <recommendedName>
        <fullName evidence="7">Arf-GAP domain-containing protein</fullName>
    </recommendedName>
</protein>
<dbReference type="PANTHER" id="PTHR46419:SF3">
    <property type="entry name" value="ADP-RIBOSYLATION FACTOR GTPASE-ACTIVATING PROTEIN AGD15-RELATED"/>
    <property type="match status" value="1"/>
</dbReference>
<dbReference type="PRINTS" id="PR00405">
    <property type="entry name" value="REVINTRACTNG"/>
</dbReference>
<feature type="compositionally biased region" description="Polar residues" evidence="6">
    <location>
        <begin position="233"/>
        <end position="249"/>
    </location>
</feature>
<organism evidence="8 9">
    <name type="scientific">Lactuca saligna</name>
    <name type="common">Willowleaf lettuce</name>
    <dbReference type="NCBI Taxonomy" id="75948"/>
    <lineage>
        <taxon>Eukaryota</taxon>
        <taxon>Viridiplantae</taxon>
        <taxon>Streptophyta</taxon>
        <taxon>Embryophyta</taxon>
        <taxon>Tracheophyta</taxon>
        <taxon>Spermatophyta</taxon>
        <taxon>Magnoliopsida</taxon>
        <taxon>eudicotyledons</taxon>
        <taxon>Gunneridae</taxon>
        <taxon>Pentapetalae</taxon>
        <taxon>asterids</taxon>
        <taxon>campanulids</taxon>
        <taxon>Asterales</taxon>
        <taxon>Asteraceae</taxon>
        <taxon>Cichorioideae</taxon>
        <taxon>Cichorieae</taxon>
        <taxon>Lactucinae</taxon>
        <taxon>Lactuca</taxon>
    </lineage>
</organism>
<evidence type="ECO:0000313" key="9">
    <source>
        <dbReference type="Proteomes" id="UP001177003"/>
    </source>
</evidence>
<feature type="domain" description="Arf-GAP" evidence="7">
    <location>
        <begin position="16"/>
        <end position="130"/>
    </location>
</feature>
<dbReference type="SUPFAM" id="SSF57863">
    <property type="entry name" value="ArfGap/RecO-like zinc finger"/>
    <property type="match status" value="1"/>
</dbReference>
<feature type="region of interest" description="Disordered" evidence="6">
    <location>
        <begin position="218"/>
        <end position="257"/>
    </location>
</feature>
<dbReference type="Gene3D" id="1.10.220.150">
    <property type="entry name" value="Arf GTPase activating protein"/>
    <property type="match status" value="1"/>
</dbReference>
<dbReference type="GO" id="GO:0008270">
    <property type="term" value="F:zinc ion binding"/>
    <property type="evidence" value="ECO:0007669"/>
    <property type="project" value="UniProtKB-KW"/>
</dbReference>
<keyword evidence="3 5" id="KW-0863">Zinc-finger</keyword>
<sequence length="395" mass="44203">MNQKARVSKELNEKHRKILEGLLKLPENRECAECKSMGPRWASVNLGIFICMQCSGVHRSLGVHISKVRSATLDTWLPDQIAFIQSMGNKKSNSFWEAELPPKYDRVGIENFIRAKYVDKRWISREQKVETHLSIIRKENVPLYKPGTTTKAIVLFPEPKQTPQLYNVNKTTPPLPSSKVVDQQVIIQPKQIKPELKPEESKAIVVVPDQKVNNDYNATDLFDIPPVDANGFKPSSSNEDPQAKTQTLDNDAKKSSNKVKSEFEDLFDGLDWVAQEPCTQVKNDTMKLFEKSTTMQPLPVPQQQYKVMGNHQNGTNGFHRLPNQQIGNIKSSQPIGNPGFYTTSSMYGGSRVVPGTKTLGGSRPSTTSVGQLSLPTQLGGDYDFLSLTQGMFGKR</sequence>
<dbReference type="FunFam" id="1.10.220.150:FF:000009">
    <property type="entry name" value="stromal membrane-associated protein 1 isoform X1"/>
    <property type="match status" value="1"/>
</dbReference>
<gene>
    <name evidence="8" type="ORF">LSALG_LOCUS19538</name>
</gene>
<evidence type="ECO:0000256" key="3">
    <source>
        <dbReference type="ARBA" id="ARBA00022771"/>
    </source>
</evidence>
<dbReference type="SMART" id="SM00105">
    <property type="entry name" value="ArfGap"/>
    <property type="match status" value="1"/>
</dbReference>
<evidence type="ECO:0000259" key="7">
    <source>
        <dbReference type="PROSITE" id="PS50115"/>
    </source>
</evidence>
<keyword evidence="1" id="KW-0343">GTPase activation</keyword>
<reference evidence="8" key="1">
    <citation type="submission" date="2023-04" db="EMBL/GenBank/DDBJ databases">
        <authorList>
            <person name="Vijverberg K."/>
            <person name="Xiong W."/>
            <person name="Schranz E."/>
        </authorList>
    </citation>
    <scope>NUCLEOTIDE SEQUENCE</scope>
</reference>
<dbReference type="InterPro" id="IPR001164">
    <property type="entry name" value="ArfGAP_dom"/>
</dbReference>
<dbReference type="Pfam" id="PF01412">
    <property type="entry name" value="ArfGap"/>
    <property type="match status" value="1"/>
</dbReference>
<dbReference type="Proteomes" id="UP001177003">
    <property type="component" value="Chromosome 4"/>
</dbReference>
<dbReference type="GO" id="GO:0005096">
    <property type="term" value="F:GTPase activator activity"/>
    <property type="evidence" value="ECO:0007669"/>
    <property type="project" value="UniProtKB-KW"/>
</dbReference>
<dbReference type="PROSITE" id="PS50115">
    <property type="entry name" value="ARFGAP"/>
    <property type="match status" value="1"/>
</dbReference>
<proteinExistence type="predicted"/>
<name>A0AA36E1T1_LACSI</name>
<dbReference type="InterPro" id="IPR037278">
    <property type="entry name" value="ARFGAP/RecO"/>
</dbReference>
<evidence type="ECO:0000256" key="6">
    <source>
        <dbReference type="SAM" id="MobiDB-lite"/>
    </source>
</evidence>
<dbReference type="PANTHER" id="PTHR46419">
    <property type="entry name" value="ADP-RIBOSYLATION FACTOR GTPASE-ACTIVATING PROTEIN AGD5"/>
    <property type="match status" value="1"/>
</dbReference>
<dbReference type="AlphaFoldDB" id="A0AA36E1T1"/>
<keyword evidence="4" id="KW-0862">Zinc</keyword>